<comment type="caution">
    <text evidence="1">The sequence shown here is derived from an EMBL/GenBank/DDBJ whole genome shotgun (WGS) entry which is preliminary data.</text>
</comment>
<gene>
    <name evidence="1" type="ORF">Syun_031818</name>
</gene>
<proteinExistence type="predicted"/>
<evidence type="ECO:0000313" key="1">
    <source>
        <dbReference type="EMBL" id="KAK9082497.1"/>
    </source>
</evidence>
<protein>
    <submittedName>
        <fullName evidence="1">Uncharacterized protein</fullName>
    </submittedName>
</protein>
<dbReference type="Proteomes" id="UP001420932">
    <property type="component" value="Unassembled WGS sequence"/>
</dbReference>
<evidence type="ECO:0000313" key="2">
    <source>
        <dbReference type="Proteomes" id="UP001420932"/>
    </source>
</evidence>
<accession>A0AAP0HF74</accession>
<dbReference type="AlphaFoldDB" id="A0AAP0HF74"/>
<name>A0AAP0HF74_9MAGN</name>
<reference evidence="1 2" key="1">
    <citation type="submission" date="2024-01" db="EMBL/GenBank/DDBJ databases">
        <title>Genome assemblies of Stephania.</title>
        <authorList>
            <person name="Yang L."/>
        </authorList>
    </citation>
    <scope>NUCLEOTIDE SEQUENCE [LARGE SCALE GENOMIC DNA]</scope>
    <source>
        <strain evidence="1">YNDBR</strain>
        <tissue evidence="1">Leaf</tissue>
    </source>
</reference>
<dbReference type="EMBL" id="JBBNAF010000019">
    <property type="protein sequence ID" value="KAK9082497.1"/>
    <property type="molecule type" value="Genomic_DNA"/>
</dbReference>
<organism evidence="1 2">
    <name type="scientific">Stephania yunnanensis</name>
    <dbReference type="NCBI Taxonomy" id="152371"/>
    <lineage>
        <taxon>Eukaryota</taxon>
        <taxon>Viridiplantae</taxon>
        <taxon>Streptophyta</taxon>
        <taxon>Embryophyta</taxon>
        <taxon>Tracheophyta</taxon>
        <taxon>Spermatophyta</taxon>
        <taxon>Magnoliopsida</taxon>
        <taxon>Ranunculales</taxon>
        <taxon>Menispermaceae</taxon>
        <taxon>Menispermoideae</taxon>
        <taxon>Cissampelideae</taxon>
        <taxon>Stephania</taxon>
    </lineage>
</organism>
<sequence>MSGRNDMELSFWLLISSIHEWKEVKRVLSRFAWCLGKKNELVAQRVVRSRRGVYEV</sequence>
<keyword evidence="2" id="KW-1185">Reference proteome</keyword>